<dbReference type="EMBL" id="JALLPB020000103">
    <property type="protein sequence ID" value="KAL3817480.1"/>
    <property type="molecule type" value="Genomic_DNA"/>
</dbReference>
<evidence type="ECO:0000256" key="1">
    <source>
        <dbReference type="ARBA" id="ARBA00001273"/>
    </source>
</evidence>
<comment type="similarity">
    <text evidence="4 12">Belongs to the FBPase class 1 family.</text>
</comment>
<gene>
    <name evidence="17" type="ORF">ACHAXA_001487</name>
</gene>
<dbReference type="PANTHER" id="PTHR11556:SF41">
    <property type="entry name" value="FRUCTOSE-1,6-BISPHOSPHATASE, CYTOSOLIC"/>
    <property type="match status" value="1"/>
</dbReference>
<feature type="domain" description="Fructose-1-6-bisphosphatase class I N-terminal" evidence="15">
    <location>
        <begin position="122"/>
        <end position="331"/>
    </location>
</feature>
<organism evidence="17 18">
    <name type="scientific">Cyclostephanos tholiformis</name>
    <dbReference type="NCBI Taxonomy" id="382380"/>
    <lineage>
        <taxon>Eukaryota</taxon>
        <taxon>Sar</taxon>
        <taxon>Stramenopiles</taxon>
        <taxon>Ochrophyta</taxon>
        <taxon>Bacillariophyta</taxon>
        <taxon>Coscinodiscophyceae</taxon>
        <taxon>Thalassiosirophycidae</taxon>
        <taxon>Stephanodiscales</taxon>
        <taxon>Stephanodiscaceae</taxon>
        <taxon>Cyclostephanos</taxon>
    </lineage>
</organism>
<evidence type="ECO:0000313" key="17">
    <source>
        <dbReference type="EMBL" id="KAL3817480.1"/>
    </source>
</evidence>
<feature type="signal peptide" evidence="14">
    <location>
        <begin position="1"/>
        <end position="24"/>
    </location>
</feature>
<dbReference type="GO" id="GO:0005737">
    <property type="term" value="C:cytoplasm"/>
    <property type="evidence" value="ECO:0007669"/>
    <property type="project" value="UniProtKB-SubCell"/>
</dbReference>
<dbReference type="GO" id="GO:0042132">
    <property type="term" value="F:fructose 1,6-bisphosphate 1-phosphatase activity"/>
    <property type="evidence" value="ECO:0007669"/>
    <property type="project" value="UniProtKB-EC"/>
</dbReference>
<dbReference type="CDD" id="cd00354">
    <property type="entry name" value="FBPase"/>
    <property type="match status" value="1"/>
</dbReference>
<evidence type="ECO:0000256" key="9">
    <source>
        <dbReference type="ARBA" id="ARBA00022842"/>
    </source>
</evidence>
<dbReference type="AlphaFoldDB" id="A0ABD3RZ57"/>
<evidence type="ECO:0000256" key="14">
    <source>
        <dbReference type="SAM" id="SignalP"/>
    </source>
</evidence>
<comment type="catalytic activity">
    <reaction evidence="1">
        <text>beta-D-fructose 1,6-bisphosphate + H2O = beta-D-fructose 6-phosphate + phosphate</text>
        <dbReference type="Rhea" id="RHEA:11064"/>
        <dbReference type="ChEBI" id="CHEBI:15377"/>
        <dbReference type="ChEBI" id="CHEBI:32966"/>
        <dbReference type="ChEBI" id="CHEBI:43474"/>
        <dbReference type="ChEBI" id="CHEBI:57634"/>
        <dbReference type="EC" id="3.1.3.11"/>
    </reaction>
</comment>
<comment type="cofactor">
    <cofactor evidence="2">
        <name>Mg(2+)</name>
        <dbReference type="ChEBI" id="CHEBI:18420"/>
    </cofactor>
</comment>
<keyword evidence="10 12" id="KW-0119">Carbohydrate metabolism</keyword>
<dbReference type="FunFam" id="3.30.540.10:FF:000054">
    <property type="entry name" value="Fructose-1,6-bisphosphatase 1-like Protein"/>
    <property type="match status" value="1"/>
</dbReference>
<dbReference type="PROSITE" id="PS00124">
    <property type="entry name" value="FBPASE"/>
    <property type="match status" value="1"/>
</dbReference>
<dbReference type="SUPFAM" id="SSF56655">
    <property type="entry name" value="Carbohydrate phosphatase"/>
    <property type="match status" value="1"/>
</dbReference>
<evidence type="ECO:0000259" key="15">
    <source>
        <dbReference type="Pfam" id="PF00316"/>
    </source>
</evidence>
<dbReference type="GO" id="GO:0046872">
    <property type="term" value="F:metal ion binding"/>
    <property type="evidence" value="ECO:0007669"/>
    <property type="project" value="UniProtKB-KW"/>
</dbReference>
<dbReference type="InterPro" id="IPR028343">
    <property type="entry name" value="FBPtase"/>
</dbReference>
<keyword evidence="8 12" id="KW-0378">Hydrolase</keyword>
<evidence type="ECO:0000256" key="12">
    <source>
        <dbReference type="RuleBase" id="RU000508"/>
    </source>
</evidence>
<feature type="chain" id="PRO_5044740960" description="Fructose-1,6-bisphosphatase, cytosolic" evidence="14">
    <location>
        <begin position="25"/>
        <end position="503"/>
    </location>
</feature>
<evidence type="ECO:0000313" key="18">
    <source>
        <dbReference type="Proteomes" id="UP001530377"/>
    </source>
</evidence>
<dbReference type="InterPro" id="IPR044015">
    <property type="entry name" value="FBPase_C_dom"/>
</dbReference>
<keyword evidence="14" id="KW-0732">Signal</keyword>
<dbReference type="Pfam" id="PF18913">
    <property type="entry name" value="FBPase_C"/>
    <property type="match status" value="1"/>
</dbReference>
<accession>A0ABD3RZ57</accession>
<evidence type="ECO:0000256" key="2">
    <source>
        <dbReference type="ARBA" id="ARBA00001946"/>
    </source>
</evidence>
<evidence type="ECO:0000256" key="3">
    <source>
        <dbReference type="ARBA" id="ARBA00004496"/>
    </source>
</evidence>
<evidence type="ECO:0000256" key="11">
    <source>
        <dbReference type="ARBA" id="ARBA00040159"/>
    </source>
</evidence>
<dbReference type="Pfam" id="PF00316">
    <property type="entry name" value="FBPase"/>
    <property type="match status" value="1"/>
</dbReference>
<dbReference type="InterPro" id="IPR020548">
    <property type="entry name" value="Fructose_bisphosphatase_AS"/>
</dbReference>
<dbReference type="InterPro" id="IPR000146">
    <property type="entry name" value="FBPase_class-1"/>
</dbReference>
<evidence type="ECO:0000256" key="4">
    <source>
        <dbReference type="ARBA" id="ARBA00010941"/>
    </source>
</evidence>
<comment type="caution">
    <text evidence="17">The sequence shown here is derived from an EMBL/GenBank/DDBJ whole genome shotgun (WGS) entry which is preliminary data.</text>
</comment>
<keyword evidence="9" id="KW-0460">Magnesium</keyword>
<dbReference type="Gene3D" id="3.30.540.10">
    <property type="entry name" value="Fructose-1,6-Bisphosphatase, subunit A, domain 1"/>
    <property type="match status" value="1"/>
</dbReference>
<dbReference type="PIRSF" id="PIRSF500210">
    <property type="entry name" value="FBPtase"/>
    <property type="match status" value="1"/>
</dbReference>
<evidence type="ECO:0000256" key="7">
    <source>
        <dbReference type="ARBA" id="ARBA00022723"/>
    </source>
</evidence>
<feature type="domain" description="Fructose-1-6-bisphosphatase class 1 C-terminal" evidence="16">
    <location>
        <begin position="336"/>
        <end position="448"/>
    </location>
</feature>
<comment type="subcellular location">
    <subcellularLocation>
        <location evidence="3">Cytoplasm</location>
    </subcellularLocation>
</comment>
<proteinExistence type="inferred from homology"/>
<name>A0ABD3RZ57_9STRA</name>
<reference evidence="17 18" key="1">
    <citation type="submission" date="2024-10" db="EMBL/GenBank/DDBJ databases">
        <title>Updated reference genomes for cyclostephanoid diatoms.</title>
        <authorList>
            <person name="Roberts W.R."/>
            <person name="Alverson A.J."/>
        </authorList>
    </citation>
    <scope>NUCLEOTIDE SEQUENCE [LARGE SCALE GENOMIC DNA]</scope>
    <source>
        <strain evidence="17 18">AJA228-03</strain>
    </source>
</reference>
<evidence type="ECO:0000256" key="5">
    <source>
        <dbReference type="ARBA" id="ARBA00013093"/>
    </source>
</evidence>
<dbReference type="HAMAP" id="MF_01855">
    <property type="entry name" value="FBPase_class1"/>
    <property type="match status" value="1"/>
</dbReference>
<evidence type="ECO:0000256" key="6">
    <source>
        <dbReference type="ARBA" id="ARBA00022490"/>
    </source>
</evidence>
<evidence type="ECO:0000256" key="13">
    <source>
        <dbReference type="SAM" id="MobiDB-lite"/>
    </source>
</evidence>
<dbReference type="PRINTS" id="PR00115">
    <property type="entry name" value="F16BPHPHTASE"/>
</dbReference>
<protein>
    <recommendedName>
        <fullName evidence="11">Fructose-1,6-bisphosphatase, cytosolic</fullName>
        <ecNumber evidence="5">3.1.3.11</ecNumber>
    </recommendedName>
</protein>
<dbReference type="Gene3D" id="3.40.190.80">
    <property type="match status" value="1"/>
</dbReference>
<dbReference type="EC" id="3.1.3.11" evidence="5"/>
<dbReference type="PIRSF" id="PIRSF000904">
    <property type="entry name" value="FBPtase_SBPase"/>
    <property type="match status" value="1"/>
</dbReference>
<dbReference type="PANTHER" id="PTHR11556">
    <property type="entry name" value="FRUCTOSE-1,6-BISPHOSPHATASE-RELATED"/>
    <property type="match status" value="1"/>
</dbReference>
<evidence type="ECO:0000259" key="16">
    <source>
        <dbReference type="Pfam" id="PF18913"/>
    </source>
</evidence>
<dbReference type="Proteomes" id="UP001530377">
    <property type="component" value="Unassembled WGS sequence"/>
</dbReference>
<keyword evidence="7" id="KW-0479">Metal-binding</keyword>
<keyword evidence="18" id="KW-1185">Reference proteome</keyword>
<sequence>MTRATVKRRRGLLALSLFLALAASSTPWSAVLLSVGALQIMTSSSSHPSLRTCSPTVGGSRFRRCGHGDDDIFVLGLKASSSTALRLGDEPQLQGQPNMKKKDLRTLQRFLEVECWKLPQIRSLDRTLLAVSDACKQINRIVQRAQTDDLYGAAIDPKTGLEAELNVQGEAQQQLDVLCNTLMLRAFCGASNDAVCAVASEEEPLPRSCADVMGYDVSTNSLVGGDLVKTFNSGEYVAVFDPIDGSKNIDSSLPVGTVFGIYRRPEGSYSSALVREKSDSYDLDGFLQRGTKMVAAGYCLYSATTVLVLTLGSGVHGFTLDPDRQIFLQTHPNMRIPDVGSLYSFNEANSRDYSEPVQKFLKNMKETGKMGGKKVTSRYVGALVADVHNVLINGGIYGYPATRDNPNGKLRLLYESAPMAMIMEQAGGAGSTGYGRILDVLPPQPRRRRNRQDDGASGGSNEDADWNEDAGKGIHVRVPTFLGSVENVFELDQFHKYYGESGG</sequence>
<keyword evidence="6" id="KW-0963">Cytoplasm</keyword>
<evidence type="ECO:0000256" key="10">
    <source>
        <dbReference type="ARBA" id="ARBA00023277"/>
    </source>
</evidence>
<dbReference type="InterPro" id="IPR033391">
    <property type="entry name" value="FBPase_N"/>
</dbReference>
<evidence type="ECO:0000256" key="8">
    <source>
        <dbReference type="ARBA" id="ARBA00022801"/>
    </source>
</evidence>
<feature type="region of interest" description="Disordered" evidence="13">
    <location>
        <begin position="433"/>
        <end position="470"/>
    </location>
</feature>